<protein>
    <submittedName>
        <fullName evidence="6">C-type lectin domain family 2 member B isoform X1</fullName>
    </submittedName>
</protein>
<dbReference type="InterPro" id="IPR001304">
    <property type="entry name" value="C-type_lectin-like"/>
</dbReference>
<dbReference type="GO" id="GO:0005886">
    <property type="term" value="C:plasma membrane"/>
    <property type="evidence" value="ECO:0007669"/>
    <property type="project" value="UniProtKB-SubCell"/>
</dbReference>
<comment type="subcellular location">
    <subcellularLocation>
        <location evidence="1">Cell membrane</location>
        <topology evidence="1">Single-pass type II membrane protein</topology>
    </subcellularLocation>
</comment>
<dbReference type="Gene3D" id="3.10.100.10">
    <property type="entry name" value="Mannose-Binding Protein A, subunit A"/>
    <property type="match status" value="1"/>
</dbReference>
<dbReference type="CTD" id="9976"/>
<dbReference type="RefSeq" id="XP_007196158.1">
    <property type="nucleotide sequence ID" value="XM_007196096.2"/>
</dbReference>
<keyword evidence="3" id="KW-1133">Transmembrane helix</keyword>
<evidence type="ECO:0000313" key="6">
    <source>
        <dbReference type="RefSeq" id="XP_007196158.1"/>
    </source>
</evidence>
<dbReference type="STRING" id="310752.A0A384B9F2"/>
<dbReference type="PANTHER" id="PTHR45710">
    <property type="entry name" value="C-TYPE LECTIN DOMAIN-CONTAINING PROTEIN 180"/>
    <property type="match status" value="1"/>
</dbReference>
<evidence type="ECO:0000256" key="2">
    <source>
        <dbReference type="ARBA" id="ARBA00022734"/>
    </source>
</evidence>
<feature type="domain" description="C-type lectin" evidence="4">
    <location>
        <begin position="80"/>
        <end position="183"/>
    </location>
</feature>
<name>A0A384B9F2_BALAC</name>
<evidence type="ECO:0000256" key="1">
    <source>
        <dbReference type="ARBA" id="ARBA00004401"/>
    </source>
</evidence>
<dbReference type="GeneID" id="103013338"/>
<dbReference type="InterPro" id="IPR050828">
    <property type="entry name" value="C-type_lectin/matrix_domain"/>
</dbReference>
<dbReference type="Proteomes" id="UP001652580">
    <property type="component" value="Chromosome 11"/>
</dbReference>
<keyword evidence="3" id="KW-0472">Membrane</keyword>
<dbReference type="KEGG" id="bacu:103013338"/>
<feature type="transmembrane region" description="Helical" evidence="3">
    <location>
        <begin position="40"/>
        <end position="63"/>
    </location>
</feature>
<proteinExistence type="predicted"/>
<dbReference type="InterPro" id="IPR033992">
    <property type="entry name" value="NKR-like_CTLD"/>
</dbReference>
<dbReference type="InParanoid" id="A0A384B9F2"/>
<keyword evidence="5" id="KW-1185">Reference proteome</keyword>
<evidence type="ECO:0000259" key="4">
    <source>
        <dbReference type="PROSITE" id="PS50041"/>
    </source>
</evidence>
<accession>A0A384B9F2</accession>
<sequence length="187" mass="21659">MLDGVLSNNPSAAVEAVELQTGNSRQEADKKTRGVTNKCMMFLCILLAVSIVANIFFAFLVTVKKDPGAQYFCPDNWIGFQDKCYYFSKEEGDWNSSTYNCLSQNADLVMIDTIEEKDFLRRYKCASDHWIWRDMTKDQTGQWVNGSIVNNWFNMTGNEICFYVNEDGVGKARCYTERKWICRKRMH</sequence>
<dbReference type="GO" id="GO:0030246">
    <property type="term" value="F:carbohydrate binding"/>
    <property type="evidence" value="ECO:0007669"/>
    <property type="project" value="UniProtKB-KW"/>
</dbReference>
<gene>
    <name evidence="6" type="primary">CLEC2B</name>
</gene>
<dbReference type="AlphaFoldDB" id="A0A384B9F2"/>
<dbReference type="FunCoup" id="A0A384B9F2">
    <property type="interactions" value="6"/>
</dbReference>
<dbReference type="CDD" id="cd03593">
    <property type="entry name" value="CLECT_NK_receptors_like"/>
    <property type="match status" value="1"/>
</dbReference>
<reference evidence="6" key="1">
    <citation type="submission" date="2025-08" db="UniProtKB">
        <authorList>
            <consortium name="RefSeq"/>
        </authorList>
    </citation>
    <scope>IDENTIFICATION</scope>
</reference>
<dbReference type="SUPFAM" id="SSF56436">
    <property type="entry name" value="C-type lectin-like"/>
    <property type="match status" value="1"/>
</dbReference>
<evidence type="ECO:0000313" key="5">
    <source>
        <dbReference type="Proteomes" id="UP001652580"/>
    </source>
</evidence>
<organism evidence="5 6">
    <name type="scientific">Balaenoptera acutorostrata</name>
    <name type="common">Common minke whale</name>
    <name type="synonym">Balaena rostrata</name>
    <dbReference type="NCBI Taxonomy" id="9767"/>
    <lineage>
        <taxon>Eukaryota</taxon>
        <taxon>Metazoa</taxon>
        <taxon>Chordata</taxon>
        <taxon>Craniata</taxon>
        <taxon>Vertebrata</taxon>
        <taxon>Euteleostomi</taxon>
        <taxon>Mammalia</taxon>
        <taxon>Eutheria</taxon>
        <taxon>Laurasiatheria</taxon>
        <taxon>Artiodactyla</taxon>
        <taxon>Whippomorpha</taxon>
        <taxon>Cetacea</taxon>
        <taxon>Mysticeti</taxon>
        <taxon>Balaenopteridae</taxon>
        <taxon>Balaenoptera</taxon>
    </lineage>
</organism>
<dbReference type="InterPro" id="IPR016187">
    <property type="entry name" value="CTDL_fold"/>
</dbReference>
<keyword evidence="3" id="KW-0812">Transmembrane</keyword>
<dbReference type="PANTHER" id="PTHR45710:SF15">
    <property type="entry name" value="C-TYPE LECTIN DOMAIN FAMILY 2 MEMBER B"/>
    <property type="match status" value="1"/>
</dbReference>
<dbReference type="PROSITE" id="PS50041">
    <property type="entry name" value="C_TYPE_LECTIN_2"/>
    <property type="match status" value="1"/>
</dbReference>
<dbReference type="SMART" id="SM00034">
    <property type="entry name" value="CLECT"/>
    <property type="match status" value="1"/>
</dbReference>
<dbReference type="Pfam" id="PF00059">
    <property type="entry name" value="Lectin_C"/>
    <property type="match status" value="1"/>
</dbReference>
<dbReference type="InterPro" id="IPR016186">
    <property type="entry name" value="C-type_lectin-like/link_sf"/>
</dbReference>
<keyword evidence="2" id="KW-0430">Lectin</keyword>
<evidence type="ECO:0000256" key="3">
    <source>
        <dbReference type="SAM" id="Phobius"/>
    </source>
</evidence>